<sequence length="73" mass="8460">MDCRNHRNNLVGKVARQIVAPAESTFREYNIHHHCIQMIQCNWAQDVVPGVVPDEYKFRASSNSVARMHGRRL</sequence>
<reference evidence="2" key="1">
    <citation type="submission" date="2010-08" db="EMBL/GenBank/DDBJ databases">
        <authorList>
            <consortium name="Caenorhabditis japonica Sequencing Consortium"/>
            <person name="Wilson R.K."/>
        </authorList>
    </citation>
    <scope>NUCLEOTIDE SEQUENCE [LARGE SCALE GENOMIC DNA]</scope>
    <source>
        <strain evidence="2">DF5081</strain>
    </source>
</reference>
<dbReference type="Proteomes" id="UP000005237">
    <property type="component" value="Unassembled WGS sequence"/>
</dbReference>
<proteinExistence type="predicted"/>
<keyword evidence="2" id="KW-1185">Reference proteome</keyword>
<evidence type="ECO:0000313" key="2">
    <source>
        <dbReference type="Proteomes" id="UP000005237"/>
    </source>
</evidence>
<reference evidence="1" key="2">
    <citation type="submission" date="2022-06" db="UniProtKB">
        <authorList>
            <consortium name="EnsemblMetazoa"/>
        </authorList>
    </citation>
    <scope>IDENTIFICATION</scope>
    <source>
        <strain evidence="1">DF5081</strain>
    </source>
</reference>
<organism evidence="1 2">
    <name type="scientific">Caenorhabditis japonica</name>
    <dbReference type="NCBI Taxonomy" id="281687"/>
    <lineage>
        <taxon>Eukaryota</taxon>
        <taxon>Metazoa</taxon>
        <taxon>Ecdysozoa</taxon>
        <taxon>Nematoda</taxon>
        <taxon>Chromadorea</taxon>
        <taxon>Rhabditida</taxon>
        <taxon>Rhabditina</taxon>
        <taxon>Rhabditomorpha</taxon>
        <taxon>Rhabditoidea</taxon>
        <taxon>Rhabditidae</taxon>
        <taxon>Peloderinae</taxon>
        <taxon>Caenorhabditis</taxon>
    </lineage>
</organism>
<name>A0A8R1EUW4_CAEJA</name>
<protein>
    <submittedName>
        <fullName evidence="1">Uncharacterized protein</fullName>
    </submittedName>
</protein>
<evidence type="ECO:0000313" key="1">
    <source>
        <dbReference type="EnsemblMetazoa" id="CJA43331.1"/>
    </source>
</evidence>
<dbReference type="AlphaFoldDB" id="A0A8R1EUW4"/>
<dbReference type="EnsemblMetazoa" id="CJA43331.1">
    <property type="protein sequence ID" value="CJA43331.1"/>
    <property type="gene ID" value="WBGene00219179"/>
</dbReference>
<accession>A0A8R1EUW4</accession>